<dbReference type="HOGENOM" id="CLU_1572231_0_0_1"/>
<keyword evidence="3" id="KW-1185">Reference proteome</keyword>
<dbReference type="KEGG" id="dpx:DAPPUDRAFT_111795"/>
<evidence type="ECO:0000256" key="1">
    <source>
        <dbReference type="SAM" id="MobiDB-lite"/>
    </source>
</evidence>
<dbReference type="AlphaFoldDB" id="E9HA52"/>
<dbReference type="InParanoid" id="E9HA52"/>
<proteinExistence type="predicted"/>
<dbReference type="Gene3D" id="2.20.25.240">
    <property type="match status" value="1"/>
</dbReference>
<reference evidence="2 3" key="1">
    <citation type="journal article" date="2011" name="Science">
        <title>The ecoresponsive genome of Daphnia pulex.</title>
        <authorList>
            <person name="Colbourne J.K."/>
            <person name="Pfrender M.E."/>
            <person name="Gilbert D."/>
            <person name="Thomas W.K."/>
            <person name="Tucker A."/>
            <person name="Oakley T.H."/>
            <person name="Tokishita S."/>
            <person name="Aerts A."/>
            <person name="Arnold G.J."/>
            <person name="Basu M.K."/>
            <person name="Bauer D.J."/>
            <person name="Caceres C.E."/>
            <person name="Carmel L."/>
            <person name="Casola C."/>
            <person name="Choi J.H."/>
            <person name="Detter J.C."/>
            <person name="Dong Q."/>
            <person name="Dusheyko S."/>
            <person name="Eads B.D."/>
            <person name="Frohlich T."/>
            <person name="Geiler-Samerotte K.A."/>
            <person name="Gerlach D."/>
            <person name="Hatcher P."/>
            <person name="Jogdeo S."/>
            <person name="Krijgsveld J."/>
            <person name="Kriventseva E.V."/>
            <person name="Kultz D."/>
            <person name="Laforsch C."/>
            <person name="Lindquist E."/>
            <person name="Lopez J."/>
            <person name="Manak J.R."/>
            <person name="Muller J."/>
            <person name="Pangilinan J."/>
            <person name="Patwardhan R.P."/>
            <person name="Pitluck S."/>
            <person name="Pritham E.J."/>
            <person name="Rechtsteiner A."/>
            <person name="Rho M."/>
            <person name="Rogozin I.B."/>
            <person name="Sakarya O."/>
            <person name="Salamov A."/>
            <person name="Schaack S."/>
            <person name="Shapiro H."/>
            <person name="Shiga Y."/>
            <person name="Skalitzky C."/>
            <person name="Smith Z."/>
            <person name="Souvorov A."/>
            <person name="Sung W."/>
            <person name="Tang Z."/>
            <person name="Tsuchiya D."/>
            <person name="Tu H."/>
            <person name="Vos H."/>
            <person name="Wang M."/>
            <person name="Wolf Y.I."/>
            <person name="Yamagata H."/>
            <person name="Yamada T."/>
            <person name="Ye Y."/>
            <person name="Shaw J.R."/>
            <person name="Andrews J."/>
            <person name="Crease T.J."/>
            <person name="Tang H."/>
            <person name="Lucas S.M."/>
            <person name="Robertson H.M."/>
            <person name="Bork P."/>
            <person name="Koonin E.V."/>
            <person name="Zdobnov E.M."/>
            <person name="Grigoriev I.V."/>
            <person name="Lynch M."/>
            <person name="Boore J.L."/>
        </authorList>
    </citation>
    <scope>NUCLEOTIDE SEQUENCE [LARGE SCALE GENOMIC DNA]</scope>
</reference>
<feature type="region of interest" description="Disordered" evidence="1">
    <location>
        <begin position="131"/>
        <end position="163"/>
    </location>
</feature>
<protein>
    <recommendedName>
        <fullName evidence="4">FLYWCH-type domain-containing protein</fullName>
    </recommendedName>
</protein>
<evidence type="ECO:0000313" key="3">
    <source>
        <dbReference type="Proteomes" id="UP000000305"/>
    </source>
</evidence>
<evidence type="ECO:0008006" key="4">
    <source>
        <dbReference type="Google" id="ProtNLM"/>
    </source>
</evidence>
<sequence>MAEANEKRRVVEVTVVRGTRINSLRYNTACGYIFYKKEQRGNVLRLECYKRKLGCPCTIAMRDGIYVQTGEHNHDTEIMEQRRAAVLRECEIIASDPRMGRLGPEAIVAEAQSRHPKAKIVLNSAVKRRIQRAREHAARSPGRPRTPETPSARPQSKRPVTPVPFLFMSI</sequence>
<accession>E9HA52</accession>
<dbReference type="Proteomes" id="UP000000305">
    <property type="component" value="Unassembled WGS sequence"/>
</dbReference>
<dbReference type="EMBL" id="GL732610">
    <property type="protein sequence ID" value="EFX71409.1"/>
    <property type="molecule type" value="Genomic_DNA"/>
</dbReference>
<dbReference type="OrthoDB" id="6347550at2759"/>
<name>E9HA52_DAPPU</name>
<organism evidence="2 3">
    <name type="scientific">Daphnia pulex</name>
    <name type="common">Water flea</name>
    <dbReference type="NCBI Taxonomy" id="6669"/>
    <lineage>
        <taxon>Eukaryota</taxon>
        <taxon>Metazoa</taxon>
        <taxon>Ecdysozoa</taxon>
        <taxon>Arthropoda</taxon>
        <taxon>Crustacea</taxon>
        <taxon>Branchiopoda</taxon>
        <taxon>Diplostraca</taxon>
        <taxon>Cladocera</taxon>
        <taxon>Anomopoda</taxon>
        <taxon>Daphniidae</taxon>
        <taxon>Daphnia</taxon>
    </lineage>
</organism>
<dbReference type="PhylomeDB" id="E9HA52"/>
<evidence type="ECO:0000313" key="2">
    <source>
        <dbReference type="EMBL" id="EFX71409.1"/>
    </source>
</evidence>
<gene>
    <name evidence="2" type="ORF">DAPPUDRAFT_111795</name>
</gene>